<gene>
    <name evidence="1" type="ORF">BJ138DRAFT_1149232</name>
</gene>
<comment type="caution">
    <text evidence="1">The sequence shown here is derived from an EMBL/GenBank/DDBJ whole genome shotgun (WGS) entry which is preliminary data.</text>
</comment>
<keyword evidence="2" id="KW-1185">Reference proteome</keyword>
<evidence type="ECO:0000313" key="2">
    <source>
        <dbReference type="Proteomes" id="UP000790377"/>
    </source>
</evidence>
<protein>
    <submittedName>
        <fullName evidence="1">Uncharacterized protein</fullName>
    </submittedName>
</protein>
<organism evidence="1 2">
    <name type="scientific">Hygrophoropsis aurantiaca</name>
    <dbReference type="NCBI Taxonomy" id="72124"/>
    <lineage>
        <taxon>Eukaryota</taxon>
        <taxon>Fungi</taxon>
        <taxon>Dikarya</taxon>
        <taxon>Basidiomycota</taxon>
        <taxon>Agaricomycotina</taxon>
        <taxon>Agaricomycetes</taxon>
        <taxon>Agaricomycetidae</taxon>
        <taxon>Boletales</taxon>
        <taxon>Coniophorineae</taxon>
        <taxon>Hygrophoropsidaceae</taxon>
        <taxon>Hygrophoropsis</taxon>
    </lineage>
</organism>
<accession>A0ACB8AGG0</accession>
<evidence type="ECO:0000313" key="1">
    <source>
        <dbReference type="EMBL" id="KAH7912063.1"/>
    </source>
</evidence>
<name>A0ACB8AGG0_9AGAM</name>
<reference evidence="1" key="1">
    <citation type="journal article" date="2021" name="New Phytol.">
        <title>Evolutionary innovations through gain and loss of genes in the ectomycorrhizal Boletales.</title>
        <authorList>
            <person name="Wu G."/>
            <person name="Miyauchi S."/>
            <person name="Morin E."/>
            <person name="Kuo A."/>
            <person name="Drula E."/>
            <person name="Varga T."/>
            <person name="Kohler A."/>
            <person name="Feng B."/>
            <person name="Cao Y."/>
            <person name="Lipzen A."/>
            <person name="Daum C."/>
            <person name="Hundley H."/>
            <person name="Pangilinan J."/>
            <person name="Johnson J."/>
            <person name="Barry K."/>
            <person name="LaButti K."/>
            <person name="Ng V."/>
            <person name="Ahrendt S."/>
            <person name="Min B."/>
            <person name="Choi I.G."/>
            <person name="Park H."/>
            <person name="Plett J.M."/>
            <person name="Magnuson J."/>
            <person name="Spatafora J.W."/>
            <person name="Nagy L.G."/>
            <person name="Henrissat B."/>
            <person name="Grigoriev I.V."/>
            <person name="Yang Z.L."/>
            <person name="Xu J."/>
            <person name="Martin F.M."/>
        </authorList>
    </citation>
    <scope>NUCLEOTIDE SEQUENCE</scope>
    <source>
        <strain evidence="1">ATCC 28755</strain>
    </source>
</reference>
<dbReference type="Proteomes" id="UP000790377">
    <property type="component" value="Unassembled WGS sequence"/>
</dbReference>
<proteinExistence type="predicted"/>
<dbReference type="EMBL" id="MU267660">
    <property type="protein sequence ID" value="KAH7912063.1"/>
    <property type="molecule type" value="Genomic_DNA"/>
</dbReference>
<sequence length="157" mass="17498">MFIPLKLLDSNTMHYASTIFSIILAAVGLVDAASQCKHVPVKVKDDVDVGWQLSIHRATDCFDPTESFHGILYYYPVAAQSSKCTKFNSILSGHLESLVLSSNSHHAQLYLFSDKDCDDFLDPGFDIKPLTSLNKMRSLPSSVHNATAFYVFLDDTY</sequence>